<keyword evidence="3" id="KW-1185">Reference proteome</keyword>
<evidence type="ECO:0000313" key="3">
    <source>
        <dbReference type="Proteomes" id="UP000792457"/>
    </source>
</evidence>
<reference evidence="2" key="1">
    <citation type="submission" date="2013-04" db="EMBL/GenBank/DDBJ databases">
        <authorList>
            <person name="Qu J."/>
            <person name="Murali S.C."/>
            <person name="Bandaranaike D."/>
            <person name="Bellair M."/>
            <person name="Blankenburg K."/>
            <person name="Chao H."/>
            <person name="Dinh H."/>
            <person name="Doddapaneni H."/>
            <person name="Downs B."/>
            <person name="Dugan-Rocha S."/>
            <person name="Elkadiri S."/>
            <person name="Gnanaolivu R.D."/>
            <person name="Hernandez B."/>
            <person name="Javaid M."/>
            <person name="Jayaseelan J.C."/>
            <person name="Lee S."/>
            <person name="Li M."/>
            <person name="Ming W."/>
            <person name="Munidasa M."/>
            <person name="Muniz J."/>
            <person name="Nguyen L."/>
            <person name="Ongeri F."/>
            <person name="Osuji N."/>
            <person name="Pu L.-L."/>
            <person name="Puazo M."/>
            <person name="Qu C."/>
            <person name="Quiroz J."/>
            <person name="Raj R."/>
            <person name="Weissenberger G."/>
            <person name="Xin Y."/>
            <person name="Zou X."/>
            <person name="Han Y."/>
            <person name="Richards S."/>
            <person name="Worley K."/>
            <person name="Muzny D."/>
            <person name="Gibbs R."/>
        </authorList>
    </citation>
    <scope>NUCLEOTIDE SEQUENCE</scope>
    <source>
        <strain evidence="2">Sampled in the wild</strain>
    </source>
</reference>
<dbReference type="GO" id="GO:0007265">
    <property type="term" value="P:Ras protein signal transduction"/>
    <property type="evidence" value="ECO:0007669"/>
    <property type="project" value="TreeGrafter"/>
</dbReference>
<sequence length="93" mass="10841">MSKSMQENQLVWQERVQYLEKKFEDQKREKEQEIESLKEQLRDVMFYLEAQNQIAKSPDRDDIAGGEVVVGAGALSTPPEVPLKGKHRRRKGR</sequence>
<dbReference type="PANTHER" id="PTHR24007">
    <property type="entry name" value="BRCA1-ASSOCIATED PROTEIN"/>
    <property type="match status" value="1"/>
</dbReference>
<protein>
    <submittedName>
        <fullName evidence="2">Uncharacterized protein</fullName>
    </submittedName>
</protein>
<dbReference type="EMBL" id="KZ308517">
    <property type="protein sequence ID" value="KAG8230869.1"/>
    <property type="molecule type" value="Genomic_DNA"/>
</dbReference>
<dbReference type="PANTHER" id="PTHR24007:SF7">
    <property type="entry name" value="BRCA1-ASSOCIATED PROTEIN"/>
    <property type="match status" value="1"/>
</dbReference>
<evidence type="ECO:0000313" key="2">
    <source>
        <dbReference type="EMBL" id="KAG8230869.1"/>
    </source>
</evidence>
<dbReference type="Proteomes" id="UP000792457">
    <property type="component" value="Unassembled WGS sequence"/>
</dbReference>
<dbReference type="GO" id="GO:0016567">
    <property type="term" value="P:protein ubiquitination"/>
    <property type="evidence" value="ECO:0007669"/>
    <property type="project" value="TreeGrafter"/>
</dbReference>
<proteinExistence type="predicted"/>
<dbReference type="GO" id="GO:0061630">
    <property type="term" value="F:ubiquitin protein ligase activity"/>
    <property type="evidence" value="ECO:0007669"/>
    <property type="project" value="TreeGrafter"/>
</dbReference>
<feature type="region of interest" description="Disordered" evidence="1">
    <location>
        <begin position="70"/>
        <end position="93"/>
    </location>
</feature>
<reference evidence="2" key="2">
    <citation type="submission" date="2017-10" db="EMBL/GenBank/DDBJ databases">
        <title>Ladona fulva Genome sequencing and assembly.</title>
        <authorList>
            <person name="Murali S."/>
            <person name="Richards S."/>
            <person name="Bandaranaike D."/>
            <person name="Bellair M."/>
            <person name="Blankenburg K."/>
            <person name="Chao H."/>
            <person name="Dinh H."/>
            <person name="Doddapaneni H."/>
            <person name="Dugan-Rocha S."/>
            <person name="Elkadiri S."/>
            <person name="Gnanaolivu R."/>
            <person name="Hernandez B."/>
            <person name="Skinner E."/>
            <person name="Javaid M."/>
            <person name="Lee S."/>
            <person name="Li M."/>
            <person name="Ming W."/>
            <person name="Munidasa M."/>
            <person name="Muniz J."/>
            <person name="Nguyen L."/>
            <person name="Hughes D."/>
            <person name="Osuji N."/>
            <person name="Pu L.-L."/>
            <person name="Puazo M."/>
            <person name="Qu C."/>
            <person name="Quiroz J."/>
            <person name="Raj R."/>
            <person name="Weissenberger G."/>
            <person name="Xin Y."/>
            <person name="Zou X."/>
            <person name="Han Y."/>
            <person name="Worley K."/>
            <person name="Muzny D."/>
            <person name="Gibbs R."/>
        </authorList>
    </citation>
    <scope>NUCLEOTIDE SEQUENCE</scope>
    <source>
        <strain evidence="2">Sampled in the wild</strain>
    </source>
</reference>
<feature type="compositionally biased region" description="Basic residues" evidence="1">
    <location>
        <begin position="84"/>
        <end position="93"/>
    </location>
</feature>
<name>A0A8K0P4R7_LADFU</name>
<dbReference type="AlphaFoldDB" id="A0A8K0P4R7"/>
<dbReference type="GO" id="GO:0005737">
    <property type="term" value="C:cytoplasm"/>
    <property type="evidence" value="ECO:0007669"/>
    <property type="project" value="TreeGrafter"/>
</dbReference>
<dbReference type="OrthoDB" id="273556at2759"/>
<evidence type="ECO:0000256" key="1">
    <source>
        <dbReference type="SAM" id="MobiDB-lite"/>
    </source>
</evidence>
<comment type="caution">
    <text evidence="2">The sequence shown here is derived from an EMBL/GenBank/DDBJ whole genome shotgun (WGS) entry which is preliminary data.</text>
</comment>
<accession>A0A8K0P4R7</accession>
<gene>
    <name evidence="2" type="ORF">J437_LFUL011510</name>
</gene>
<organism evidence="2 3">
    <name type="scientific">Ladona fulva</name>
    <name type="common">Scarce chaser dragonfly</name>
    <name type="synonym">Libellula fulva</name>
    <dbReference type="NCBI Taxonomy" id="123851"/>
    <lineage>
        <taxon>Eukaryota</taxon>
        <taxon>Metazoa</taxon>
        <taxon>Ecdysozoa</taxon>
        <taxon>Arthropoda</taxon>
        <taxon>Hexapoda</taxon>
        <taxon>Insecta</taxon>
        <taxon>Pterygota</taxon>
        <taxon>Palaeoptera</taxon>
        <taxon>Odonata</taxon>
        <taxon>Epiprocta</taxon>
        <taxon>Anisoptera</taxon>
        <taxon>Libelluloidea</taxon>
        <taxon>Libellulidae</taxon>
        <taxon>Ladona</taxon>
    </lineage>
</organism>